<feature type="region of interest" description="Disordered" evidence="7">
    <location>
        <begin position="261"/>
        <end position="286"/>
    </location>
</feature>
<dbReference type="InterPro" id="IPR036366">
    <property type="entry name" value="PGBDSf"/>
</dbReference>
<evidence type="ECO:0000256" key="4">
    <source>
        <dbReference type="ARBA" id="ARBA00022984"/>
    </source>
</evidence>
<dbReference type="Pfam" id="PF01471">
    <property type="entry name" value="PG_binding_1"/>
    <property type="match status" value="2"/>
</dbReference>
<name>A0ABS5LHW2_9BACI</name>
<dbReference type="PROSITE" id="PS52029">
    <property type="entry name" value="LD_TPASE"/>
    <property type="match status" value="1"/>
</dbReference>
<evidence type="ECO:0000256" key="3">
    <source>
        <dbReference type="ARBA" id="ARBA00022960"/>
    </source>
</evidence>
<reference evidence="9 10" key="1">
    <citation type="submission" date="2021-04" db="EMBL/GenBank/DDBJ databases">
        <title>Metabacillus sp. strain KIGAM252 whole genome sequence.</title>
        <authorList>
            <person name="Seo M.-J."/>
            <person name="Cho E.-S."/>
            <person name="Hwang C.Y."/>
            <person name="Yoon D.J."/>
        </authorList>
    </citation>
    <scope>NUCLEOTIDE SEQUENCE [LARGE SCALE GENOMIC DNA]</scope>
    <source>
        <strain evidence="9 10">KIGAM252</strain>
    </source>
</reference>
<keyword evidence="4 6" id="KW-0573">Peptidoglycan synthesis</keyword>
<dbReference type="Pfam" id="PF03734">
    <property type="entry name" value="YkuD"/>
    <property type="match status" value="1"/>
</dbReference>
<keyword evidence="10" id="KW-1185">Reference proteome</keyword>
<evidence type="ECO:0000256" key="1">
    <source>
        <dbReference type="ARBA" id="ARBA00004752"/>
    </source>
</evidence>
<dbReference type="EMBL" id="JAGVRK010000001">
    <property type="protein sequence ID" value="MBS2970206.1"/>
    <property type="molecule type" value="Genomic_DNA"/>
</dbReference>
<keyword evidence="5 6" id="KW-0961">Cell wall biogenesis/degradation</keyword>
<keyword evidence="3 6" id="KW-0133">Cell shape</keyword>
<dbReference type="InterPro" id="IPR050979">
    <property type="entry name" value="LD-transpeptidase"/>
</dbReference>
<gene>
    <name evidence="9" type="ORF">J9317_15780</name>
</gene>
<evidence type="ECO:0000313" key="9">
    <source>
        <dbReference type="EMBL" id="MBS2970206.1"/>
    </source>
</evidence>
<sequence length="342" mass="36366">MHRYKCLKKSNRGLRFLLKKWLILFCSVFLLFSFAGIPDASAAATKFIIINKSSNKLAYYENSKLKRVFKVGTGRSQSLTPEGKFKIVQKIVNRPYYKGNIPGGDPRNPLGNRWMGLNARGTSGSTYGIHGNNNPSSIGGYVSSGCVRMYDNEVEWLYSQVPINTAVIIISSGKSFDSIAKSYGYNVKPGGNSGNSGDTLKKGSRGDAVAELQRKLTDLGFSTGGIDGVFGSATDKAVRAFQKSKGLTADGIAGPATWNALNGSSTPQPGSTLANSGTLKKGSKGPAVKELQQKLTALGYNTKGTDGVFGPNTEKAVLAFQKASRLTADGIVGPATKKAILK</sequence>
<dbReference type="Gene3D" id="2.40.440.10">
    <property type="entry name" value="L,D-transpeptidase catalytic domain-like"/>
    <property type="match status" value="1"/>
</dbReference>
<accession>A0ABS5LHW2</accession>
<dbReference type="SUPFAM" id="SSF47090">
    <property type="entry name" value="PGBD-like"/>
    <property type="match status" value="2"/>
</dbReference>
<dbReference type="InterPro" id="IPR002477">
    <property type="entry name" value="Peptidoglycan-bd-like"/>
</dbReference>
<dbReference type="InterPro" id="IPR038063">
    <property type="entry name" value="Transpep_catalytic_dom"/>
</dbReference>
<comment type="pathway">
    <text evidence="1 6">Cell wall biogenesis; peptidoglycan biosynthesis.</text>
</comment>
<evidence type="ECO:0000256" key="2">
    <source>
        <dbReference type="ARBA" id="ARBA00022679"/>
    </source>
</evidence>
<feature type="active site" description="Proton donor/acceptor" evidence="6">
    <location>
        <position position="130"/>
    </location>
</feature>
<dbReference type="PANTHER" id="PTHR30582:SF4">
    <property type="entry name" value="L,D-TRANSPEPTIDASE YQJB-RELATED"/>
    <property type="match status" value="1"/>
</dbReference>
<evidence type="ECO:0000259" key="8">
    <source>
        <dbReference type="PROSITE" id="PS52029"/>
    </source>
</evidence>
<protein>
    <submittedName>
        <fullName evidence="9">Peptidoglycan-binding protein</fullName>
    </submittedName>
</protein>
<dbReference type="SUPFAM" id="SSF141523">
    <property type="entry name" value="L,D-transpeptidase catalytic domain-like"/>
    <property type="match status" value="1"/>
</dbReference>
<feature type="compositionally biased region" description="Polar residues" evidence="7">
    <location>
        <begin position="261"/>
        <end position="278"/>
    </location>
</feature>
<keyword evidence="2" id="KW-0808">Transferase</keyword>
<feature type="region of interest" description="Disordered" evidence="7">
    <location>
        <begin position="187"/>
        <end position="206"/>
    </location>
</feature>
<dbReference type="CDD" id="cd16913">
    <property type="entry name" value="YkuD_like"/>
    <property type="match status" value="1"/>
</dbReference>
<feature type="active site" description="Nucleophile" evidence="6">
    <location>
        <position position="146"/>
    </location>
</feature>
<evidence type="ECO:0000256" key="5">
    <source>
        <dbReference type="ARBA" id="ARBA00023316"/>
    </source>
</evidence>
<organism evidence="9 10">
    <name type="scientific">Metabacillus flavus</name>
    <dbReference type="NCBI Taxonomy" id="2823519"/>
    <lineage>
        <taxon>Bacteria</taxon>
        <taxon>Bacillati</taxon>
        <taxon>Bacillota</taxon>
        <taxon>Bacilli</taxon>
        <taxon>Bacillales</taxon>
        <taxon>Bacillaceae</taxon>
        <taxon>Metabacillus</taxon>
    </lineage>
</organism>
<evidence type="ECO:0000256" key="6">
    <source>
        <dbReference type="PROSITE-ProRule" id="PRU01373"/>
    </source>
</evidence>
<proteinExistence type="predicted"/>
<dbReference type="PANTHER" id="PTHR30582">
    <property type="entry name" value="L,D-TRANSPEPTIDASE"/>
    <property type="match status" value="1"/>
</dbReference>
<feature type="domain" description="L,D-TPase catalytic" evidence="8">
    <location>
        <begin position="46"/>
        <end position="170"/>
    </location>
</feature>
<evidence type="ECO:0000256" key="7">
    <source>
        <dbReference type="SAM" id="MobiDB-lite"/>
    </source>
</evidence>
<dbReference type="Gene3D" id="1.10.101.10">
    <property type="entry name" value="PGBD-like superfamily/PGBD"/>
    <property type="match status" value="2"/>
</dbReference>
<dbReference type="InterPro" id="IPR005490">
    <property type="entry name" value="LD_TPept_cat_dom"/>
</dbReference>
<dbReference type="Proteomes" id="UP000682403">
    <property type="component" value="Unassembled WGS sequence"/>
</dbReference>
<evidence type="ECO:0000313" key="10">
    <source>
        <dbReference type="Proteomes" id="UP000682403"/>
    </source>
</evidence>
<dbReference type="InterPro" id="IPR036365">
    <property type="entry name" value="PGBD-like_sf"/>
</dbReference>
<comment type="caution">
    <text evidence="9">The sequence shown here is derived from an EMBL/GenBank/DDBJ whole genome shotgun (WGS) entry which is preliminary data.</text>
</comment>